<dbReference type="GO" id="GO:0004674">
    <property type="term" value="F:protein serine/threonine kinase activity"/>
    <property type="evidence" value="ECO:0007669"/>
    <property type="project" value="UniProtKB-KW"/>
</dbReference>
<dbReference type="AlphaFoldDB" id="A0AAD5Q7V4"/>
<dbReference type="SMART" id="SM00811">
    <property type="entry name" value="Alpha_kinase"/>
    <property type="match status" value="1"/>
</dbReference>
<dbReference type="PANTHER" id="PTHR45992">
    <property type="entry name" value="EUKARYOTIC ELONGATION FACTOR 2 KINASE-RELATED"/>
    <property type="match status" value="1"/>
</dbReference>
<dbReference type="Gene3D" id="3.30.200.20">
    <property type="entry name" value="Phosphorylase Kinase, domain 1"/>
    <property type="match status" value="1"/>
</dbReference>
<reference evidence="9" key="1">
    <citation type="submission" date="2021-12" db="EMBL/GenBank/DDBJ databases">
        <title>Prjna785345.</title>
        <authorList>
            <person name="Rujirawat T."/>
            <person name="Krajaejun T."/>
        </authorList>
    </citation>
    <scope>NUCLEOTIDE SEQUENCE</scope>
    <source>
        <strain evidence="9">Pi057C3</strain>
    </source>
</reference>
<dbReference type="InterPro" id="IPR018649">
    <property type="entry name" value="SHOCT"/>
</dbReference>
<dbReference type="PROSITE" id="PS51158">
    <property type="entry name" value="ALPHA_KINASE"/>
    <property type="match status" value="1"/>
</dbReference>
<keyword evidence="4" id="KW-0418">Kinase</keyword>
<comment type="caution">
    <text evidence="9">The sequence shown here is derived from an EMBL/GenBank/DDBJ whole genome shotgun (WGS) entry which is preliminary data.</text>
</comment>
<protein>
    <recommendedName>
        <fullName evidence="8">Alpha-type protein kinase domain-containing protein</fullName>
    </recommendedName>
</protein>
<feature type="compositionally biased region" description="Low complexity" evidence="7">
    <location>
        <begin position="154"/>
        <end position="174"/>
    </location>
</feature>
<proteinExistence type="predicted"/>
<dbReference type="InterPro" id="IPR051852">
    <property type="entry name" value="Alpha-type_PK"/>
</dbReference>
<keyword evidence="2" id="KW-0808">Transferase</keyword>
<keyword evidence="10" id="KW-1185">Reference proteome</keyword>
<feature type="region of interest" description="Disordered" evidence="7">
    <location>
        <begin position="1"/>
        <end position="78"/>
    </location>
</feature>
<dbReference type="SUPFAM" id="SSF56112">
    <property type="entry name" value="Protein kinase-like (PK-like)"/>
    <property type="match status" value="1"/>
</dbReference>
<feature type="coiled-coil region" evidence="6">
    <location>
        <begin position="539"/>
        <end position="603"/>
    </location>
</feature>
<name>A0AAD5Q7V4_PYTIN</name>
<evidence type="ECO:0000313" key="9">
    <source>
        <dbReference type="EMBL" id="KAJ0396069.1"/>
    </source>
</evidence>
<evidence type="ECO:0000256" key="7">
    <source>
        <dbReference type="SAM" id="MobiDB-lite"/>
    </source>
</evidence>
<dbReference type="InterPro" id="IPR011009">
    <property type="entry name" value="Kinase-like_dom_sf"/>
</dbReference>
<feature type="compositionally biased region" description="Basic and acidic residues" evidence="7">
    <location>
        <begin position="187"/>
        <end position="197"/>
    </location>
</feature>
<keyword evidence="6" id="KW-0175">Coiled coil</keyword>
<sequence>MGEAVPFDPPARAHLRRGTTAGGRATWLPAKRGLHAPAPSARLPPTTSSSSSSSSDCGQQDAIPSSRDSTAPSTTTTTTTTTFSMSVHVNISTTTKTTTAAAAKAEADVGSSQPTQSAFAWLSTPAAPSAAVAPMGSAPPLPIPPPPPPPPHPHQAQAPPAPTSGSAAGSSSGSYRKRKAGHSKKSGSRDKGSHERLAAVAATPTPPTSGGGGGGGNRASMKSPFEKLNTLKLLLDSGHLTEEEYQERKTQIINEMTGTSTERKKPSPRRVLQPLMKTVVPHGPPDFARFLKERAEKLSFDVDTLEWHSTHTRVKLDLVPFATGQLRNAYYLLEVGAPNNNHHNTAPGSPEAIDAGLLVAKFSIRQAEPSSYLSDVEMQAVCAHYAALYNEHEPPLKVYYARSWILKLRDRGDLVCSVEEYLPGAYVKYSNNNGFVGRETNYRLMVVDIQGVNDSYTDPQIHTADGRGFGAGNLGTYGMEKFLESHRCNESASKESPSEPLQPPSTDSAATVTPITNAILSKAVLSAIEQLDTKLAFDMMLLNEQLMAMDSENRALKDQEELQQLHAFSQQKRQLEDRLHELEDQLVRQATELDEAQRSLERQFLVERDRTKKEMLTRLQSTKEALVTRTQDQVNTTTKRTMMENDHVLDELAFQSQETEKLLARHRDMEAELHALRVKTKMLEENEVALAKKSHYYQRLVRQLQGPTTSIDGGGKASTSTCAQDDLVAQETRHLQLRMREKDAEIARLQTRIVALEATSKRSQDWLHVFQQEKQFVVAQQDEVIQFLIRALHDISTNMSATALEDEDKEGKLRGAVDGVTTLGELMVRVPTISLDELSTSENRIVLRLLLEKMKRIANKDYVESSTAG</sequence>
<dbReference type="EMBL" id="JAKCXM010000312">
    <property type="protein sequence ID" value="KAJ0396069.1"/>
    <property type="molecule type" value="Genomic_DNA"/>
</dbReference>
<dbReference type="GO" id="GO:0005524">
    <property type="term" value="F:ATP binding"/>
    <property type="evidence" value="ECO:0007669"/>
    <property type="project" value="UniProtKB-KW"/>
</dbReference>
<evidence type="ECO:0000256" key="6">
    <source>
        <dbReference type="SAM" id="Coils"/>
    </source>
</evidence>
<dbReference type="Pfam" id="PF02816">
    <property type="entry name" value="Alpha_kinase"/>
    <property type="match status" value="2"/>
</dbReference>
<feature type="region of interest" description="Disordered" evidence="7">
    <location>
        <begin position="130"/>
        <end position="222"/>
    </location>
</feature>
<organism evidence="9 10">
    <name type="scientific">Pythium insidiosum</name>
    <name type="common">Pythiosis disease agent</name>
    <dbReference type="NCBI Taxonomy" id="114742"/>
    <lineage>
        <taxon>Eukaryota</taxon>
        <taxon>Sar</taxon>
        <taxon>Stramenopiles</taxon>
        <taxon>Oomycota</taxon>
        <taxon>Peronosporomycetes</taxon>
        <taxon>Pythiales</taxon>
        <taxon>Pythiaceae</taxon>
        <taxon>Pythium</taxon>
    </lineage>
</organism>
<accession>A0AAD5Q7V4</accession>
<evidence type="ECO:0000256" key="5">
    <source>
        <dbReference type="ARBA" id="ARBA00022840"/>
    </source>
</evidence>
<dbReference type="Proteomes" id="UP001209570">
    <property type="component" value="Unassembled WGS sequence"/>
</dbReference>
<dbReference type="GO" id="GO:0031037">
    <property type="term" value="P:myosin II filament disassembly"/>
    <property type="evidence" value="ECO:0007669"/>
    <property type="project" value="TreeGrafter"/>
</dbReference>
<evidence type="ECO:0000256" key="1">
    <source>
        <dbReference type="ARBA" id="ARBA00022527"/>
    </source>
</evidence>
<feature type="region of interest" description="Disordered" evidence="7">
    <location>
        <begin position="486"/>
        <end position="510"/>
    </location>
</feature>
<evidence type="ECO:0000256" key="3">
    <source>
        <dbReference type="ARBA" id="ARBA00022741"/>
    </source>
</evidence>
<keyword evidence="1" id="KW-0723">Serine/threonine-protein kinase</keyword>
<evidence type="ECO:0000256" key="4">
    <source>
        <dbReference type="ARBA" id="ARBA00022777"/>
    </source>
</evidence>
<keyword evidence="3" id="KW-0547">Nucleotide-binding</keyword>
<dbReference type="Pfam" id="PF09851">
    <property type="entry name" value="SHOCT"/>
    <property type="match status" value="1"/>
</dbReference>
<feature type="domain" description="Alpha-type protein kinase" evidence="8">
    <location>
        <begin position="299"/>
        <end position="504"/>
    </location>
</feature>
<feature type="compositionally biased region" description="Basic residues" evidence="7">
    <location>
        <begin position="175"/>
        <end position="186"/>
    </location>
</feature>
<evidence type="ECO:0000313" key="10">
    <source>
        <dbReference type="Proteomes" id="UP001209570"/>
    </source>
</evidence>
<evidence type="ECO:0000256" key="2">
    <source>
        <dbReference type="ARBA" id="ARBA00022679"/>
    </source>
</evidence>
<dbReference type="GO" id="GO:1903013">
    <property type="term" value="P:response to differentiation-inducing factor 1"/>
    <property type="evidence" value="ECO:0007669"/>
    <property type="project" value="TreeGrafter"/>
</dbReference>
<gene>
    <name evidence="9" type="ORF">P43SY_008751</name>
</gene>
<keyword evidence="5" id="KW-0067">ATP-binding</keyword>
<feature type="compositionally biased region" description="Polar residues" evidence="7">
    <location>
        <begin position="56"/>
        <end position="73"/>
    </location>
</feature>
<dbReference type="InterPro" id="IPR004166">
    <property type="entry name" value="a-kinase_dom"/>
</dbReference>
<evidence type="ECO:0000259" key="8">
    <source>
        <dbReference type="PROSITE" id="PS51158"/>
    </source>
</evidence>
<feature type="compositionally biased region" description="Basic and acidic residues" evidence="7">
    <location>
        <begin position="486"/>
        <end position="497"/>
    </location>
</feature>
<feature type="compositionally biased region" description="Pro residues" evidence="7">
    <location>
        <begin position="137"/>
        <end position="153"/>
    </location>
</feature>
<dbReference type="Gene3D" id="3.20.200.10">
    <property type="entry name" value="MHCK/EF2 kinase"/>
    <property type="match status" value="1"/>
</dbReference>
<dbReference type="PANTHER" id="PTHR45992:SF2">
    <property type="entry name" value="EUKARYOTIC ELONGATION FACTOR 2 KINASE"/>
    <property type="match status" value="1"/>
</dbReference>